<dbReference type="GO" id="GO:0016747">
    <property type="term" value="F:acyltransferase activity, transferring groups other than amino-acyl groups"/>
    <property type="evidence" value="ECO:0007669"/>
    <property type="project" value="InterPro"/>
</dbReference>
<dbReference type="SUPFAM" id="SSF55729">
    <property type="entry name" value="Acyl-CoA N-acyltransferases (Nat)"/>
    <property type="match status" value="1"/>
</dbReference>
<dbReference type="AlphaFoldDB" id="A0A4P8DK30"/>
<keyword evidence="2" id="KW-0808">Transferase</keyword>
<gene>
    <name evidence="2" type="ORF">pOC-C5.8_513</name>
</gene>
<protein>
    <submittedName>
        <fullName evidence="2">Acetyltransferase domain protein</fullName>
    </submittedName>
</protein>
<accession>A0A4P8DK30</accession>
<evidence type="ECO:0000259" key="1">
    <source>
        <dbReference type="PROSITE" id="PS51186"/>
    </source>
</evidence>
<dbReference type="EMBL" id="MK318973">
    <property type="protein sequence ID" value="QCL10690.1"/>
    <property type="molecule type" value="Genomic_DNA"/>
</dbReference>
<dbReference type="RefSeq" id="WP_172694558.1">
    <property type="nucleotide sequence ID" value="NZ_MK318973.1"/>
</dbReference>
<dbReference type="InterPro" id="IPR000182">
    <property type="entry name" value="GNAT_dom"/>
</dbReference>
<dbReference type="PANTHER" id="PTHR43792">
    <property type="entry name" value="GNAT FAMILY, PUTATIVE (AFU_ORTHOLOGUE AFUA_3G00765)-RELATED-RELATED"/>
    <property type="match status" value="1"/>
</dbReference>
<sequence>MTYRPPIMLETPRLVLRAGIRAHASSLFEAYTGRNDAARYLQRSAHPSQTRTEAVIDAWGEANWLTGNRFVWSILRRLDEKPIGLFLMFIEGSCAEIHYGLGSEFWGQGLATEAGIAAMNWVTEQSSLSEVSTSCAVAHVASLRVLEKIGLRRIRLLPDELLLASSGVRVDAWLYSWKRS</sequence>
<dbReference type="Pfam" id="PF13302">
    <property type="entry name" value="Acetyltransf_3"/>
    <property type="match status" value="1"/>
</dbReference>
<feature type="domain" description="N-acetyltransferase" evidence="1">
    <location>
        <begin position="26"/>
        <end position="180"/>
    </location>
</feature>
<evidence type="ECO:0000313" key="2">
    <source>
        <dbReference type="EMBL" id="QCL10690.1"/>
    </source>
</evidence>
<dbReference type="PROSITE" id="PS51186">
    <property type="entry name" value="GNAT"/>
    <property type="match status" value="1"/>
</dbReference>
<dbReference type="InterPro" id="IPR016181">
    <property type="entry name" value="Acyl_CoA_acyltransferase"/>
</dbReference>
<organism evidence="2">
    <name type="scientific">Rhizobium rhizogenes</name>
    <name type="common">Agrobacterium rhizogenes</name>
    <dbReference type="NCBI Taxonomy" id="359"/>
    <lineage>
        <taxon>Bacteria</taxon>
        <taxon>Pseudomonadati</taxon>
        <taxon>Pseudomonadota</taxon>
        <taxon>Alphaproteobacteria</taxon>
        <taxon>Hyphomicrobiales</taxon>
        <taxon>Rhizobiaceae</taxon>
        <taxon>Rhizobium/Agrobacterium group</taxon>
        <taxon>Rhizobium</taxon>
    </lineage>
</organism>
<name>A0A4P8DK30_RHIRH</name>
<dbReference type="Gene3D" id="3.40.630.30">
    <property type="match status" value="1"/>
</dbReference>
<geneLocation type="plasmid" evidence="2">
    <name>pOC-Colt5.8</name>
</geneLocation>
<reference evidence="2" key="1">
    <citation type="journal article" date="2019" name="Genome Biol. Evol.">
        <title>Evolutionary Relatedness and Classification of Tumour-Inducing and Opine-Catabolic Plasmids in Three Rhizobium rhizogenes Strains Isolated from the Same Crown Gall Tumour.</title>
        <authorList>
            <person name="Kuzmanovic N."/>
            <person name="Pulawska J."/>
        </authorList>
    </citation>
    <scope>NUCLEOTIDE SEQUENCE</scope>
    <source>
        <strain evidence="2">Colt5.8</strain>
        <plasmid evidence="2">pOC-Colt5.8</plasmid>
    </source>
</reference>
<keyword evidence="2" id="KW-0614">Plasmid</keyword>
<dbReference type="InterPro" id="IPR051531">
    <property type="entry name" value="N-acetyltransferase"/>
</dbReference>
<dbReference type="PANTHER" id="PTHR43792:SF13">
    <property type="entry name" value="ACETYLTRANSFERASE"/>
    <property type="match status" value="1"/>
</dbReference>
<proteinExistence type="predicted"/>